<gene>
    <name evidence="3" type="ORF">MAUB_19850</name>
</gene>
<evidence type="ECO:0000256" key="1">
    <source>
        <dbReference type="ARBA" id="ARBA00006153"/>
    </source>
</evidence>
<evidence type="ECO:0000256" key="2">
    <source>
        <dbReference type="ARBA" id="ARBA00022801"/>
    </source>
</evidence>
<dbReference type="InterPro" id="IPR036264">
    <property type="entry name" value="Bact_exopeptidase_dim_dom"/>
</dbReference>
<dbReference type="NCBIfam" id="NF006770">
    <property type="entry name" value="PRK09290.1-4"/>
    <property type="match status" value="1"/>
</dbReference>
<evidence type="ECO:0000313" key="3">
    <source>
        <dbReference type="EMBL" id="BBX84112.1"/>
    </source>
</evidence>
<reference evidence="3 4" key="1">
    <citation type="journal article" date="2019" name="Emerg. Microbes Infect.">
        <title>Comprehensive subspecies identification of 175 nontuberculous mycobacteria species based on 7547 genomic profiles.</title>
        <authorList>
            <person name="Matsumoto Y."/>
            <person name="Kinjo T."/>
            <person name="Motooka D."/>
            <person name="Nabeya D."/>
            <person name="Jung N."/>
            <person name="Uechi K."/>
            <person name="Horii T."/>
            <person name="Iida T."/>
            <person name="Fujita J."/>
            <person name="Nakamura S."/>
        </authorList>
    </citation>
    <scope>NUCLEOTIDE SEQUENCE [LARGE SCALE GENOMIC DNA]</scope>
    <source>
        <strain evidence="3 4">JCM 15296</strain>
    </source>
</reference>
<keyword evidence="4" id="KW-1185">Reference proteome</keyword>
<evidence type="ECO:0000313" key="4">
    <source>
        <dbReference type="Proteomes" id="UP000465609"/>
    </source>
</evidence>
<dbReference type="Gene3D" id="3.30.70.360">
    <property type="match status" value="1"/>
</dbReference>
<dbReference type="InterPro" id="IPR010158">
    <property type="entry name" value="Amidase_Cbmase"/>
</dbReference>
<proteinExistence type="inferred from homology"/>
<dbReference type="PANTHER" id="PTHR32494">
    <property type="entry name" value="ALLANTOATE DEIMINASE-RELATED"/>
    <property type="match status" value="1"/>
</dbReference>
<dbReference type="Gene3D" id="3.40.630.10">
    <property type="entry name" value="Zn peptidases"/>
    <property type="match status" value="1"/>
</dbReference>
<dbReference type="Pfam" id="PF01546">
    <property type="entry name" value="Peptidase_M20"/>
    <property type="match status" value="1"/>
</dbReference>
<dbReference type="Proteomes" id="UP000465609">
    <property type="component" value="Chromosome"/>
</dbReference>
<dbReference type="SUPFAM" id="SSF55031">
    <property type="entry name" value="Bacterial exopeptidase dimerisation domain"/>
    <property type="match status" value="1"/>
</dbReference>
<sequence length="438" mass="45533">MPDTVTSLLAEIAATGVDNQRGGYTRPVYSTAELDLRSWFVAQATKRGLDVETDRNGIIWAWSGEVGDGAVVTGSHLDSVPGGGAYDGPLGVASALVAFDLLTARGVGGRRAIAVFPEEEGSRFGVACLGSRLLTGTIDPDRARALTDSSGTTFAEASRCAGIDPAHLGADPESLGRIGTFVELHVEQGRGLTDLRRPVAVASSILGHGRWRLSFAGEGNHAGTTLMDDRADPMVAAARLITAVQTLARAISGARATVGRVTPVPGGTNVIASRVDLWLDARHPDDAVTKFLVHEIAEAANVAAVSEGCSVTMTEESFSPTVDFDPQLRNSLSTVLDDAPILGTGAGHDAGVLKDYASTAMLFVRNPTGVSHAPAEAVENADAEAGSVALADSLQHLIESQSPPPDGAARRLLTVDIDALWLTGGERRNATSQCGHHP</sequence>
<dbReference type="PANTHER" id="PTHR32494:SF5">
    <property type="entry name" value="ALLANTOATE AMIDOHYDROLASE"/>
    <property type="match status" value="1"/>
</dbReference>
<accession>A0ABN5YSX3</accession>
<keyword evidence="2 3" id="KW-0378">Hydrolase</keyword>
<dbReference type="EMBL" id="AP022577">
    <property type="protein sequence ID" value="BBX84112.1"/>
    <property type="molecule type" value="Genomic_DNA"/>
</dbReference>
<dbReference type="PIRSF" id="PIRSF001235">
    <property type="entry name" value="Amidase_carbamoylase"/>
    <property type="match status" value="1"/>
</dbReference>
<organism evidence="3 4">
    <name type="scientific">Mycolicibacterium aubagnense</name>
    <dbReference type="NCBI Taxonomy" id="319707"/>
    <lineage>
        <taxon>Bacteria</taxon>
        <taxon>Bacillati</taxon>
        <taxon>Actinomycetota</taxon>
        <taxon>Actinomycetes</taxon>
        <taxon>Mycobacteriales</taxon>
        <taxon>Mycobacteriaceae</taxon>
        <taxon>Mycolicibacterium</taxon>
    </lineage>
</organism>
<protein>
    <submittedName>
        <fullName evidence="3">Zn-dependent hydrolase</fullName>
    </submittedName>
</protein>
<dbReference type="RefSeq" id="WP_138232016.1">
    <property type="nucleotide sequence ID" value="NZ_AP022577.1"/>
</dbReference>
<dbReference type="NCBIfam" id="TIGR01879">
    <property type="entry name" value="hydantase"/>
    <property type="match status" value="1"/>
</dbReference>
<dbReference type="GO" id="GO:0016787">
    <property type="term" value="F:hydrolase activity"/>
    <property type="evidence" value="ECO:0007669"/>
    <property type="project" value="UniProtKB-KW"/>
</dbReference>
<dbReference type="SUPFAM" id="SSF53187">
    <property type="entry name" value="Zn-dependent exopeptidases"/>
    <property type="match status" value="1"/>
</dbReference>
<name>A0ABN5YSX3_9MYCO</name>
<dbReference type="InterPro" id="IPR002933">
    <property type="entry name" value="Peptidase_M20"/>
</dbReference>
<comment type="similarity">
    <text evidence="1">Belongs to the peptidase M20 family.</text>
</comment>